<evidence type="ECO:0000259" key="3">
    <source>
        <dbReference type="Pfam" id="PF01757"/>
    </source>
</evidence>
<feature type="transmembrane region" description="Helical" evidence="2">
    <location>
        <begin position="173"/>
        <end position="191"/>
    </location>
</feature>
<name>A0A2K9HH40_9LACO</name>
<feature type="transmembrane region" description="Helical" evidence="2">
    <location>
        <begin position="236"/>
        <end position="256"/>
    </location>
</feature>
<proteinExistence type="predicted"/>
<sequence length="645" mass="73301">MGKSPKRRFITGFDGLRTLGVIGVIMYHLNPNVFSGGYLGVPIFFLISGYLITDHFFNTVDYGGSFSLSNFYVKRIKRLYPGMLFVLLASGAYIVLFLKNLLYHFDQIFATNILNVYNWWQIFNGQSYFERFANNESPFTHLWTLSIEGQFYIIWPILLILFSKFHVKKSRIFGFSMVVSIASAIWMALLFKPGVDPSRIYYGTDTRLFSILLGCGLALIWPAEKLKEGLKKSDKWKLNLVGLLSFALMLLMIFTIKDSDPFLYRGGMFIFSVATCIFIAVVAHPDSFWNDVLSNKVFHYIGTRSYGLYLYQFPVMIFFESKFKNIADHPVLYPVIEVILIVLVTEFSFRFVEQPLAHAKWSDVKNFFKSSTGIQRVLALVIALIGITGGYSVVKAVSAPNPNVNHSQLANKINKNEKANKKKKQQAIENLKKAKKNQKDQKNATGKMSTADYARYKKAAKDHPINTDFEKYGLTQIDLQRLKDVPMTAVGDSVMADGSDNFLKLFDDKKVIVDAAVSRQLDASVDILQKYKDQGVLAQNVLIGLGTNGPFNMQQLGQIMGLVGPTRHVYWINVHVPTRPWEKTVNGVLDQATKKYKNLTIIDWNGYSAGHTEWFYDDNVHPNPDGSMYYTSFVAKEILKSLDKK</sequence>
<keyword evidence="4" id="KW-0808">Transferase</keyword>
<dbReference type="Pfam" id="PF01757">
    <property type="entry name" value="Acyl_transf_3"/>
    <property type="match status" value="1"/>
</dbReference>
<dbReference type="InterPro" id="IPR050879">
    <property type="entry name" value="Acyltransferase_3"/>
</dbReference>
<evidence type="ECO:0000313" key="5">
    <source>
        <dbReference type="Proteomes" id="UP000234653"/>
    </source>
</evidence>
<feature type="domain" description="Acyltransferase 3" evidence="3">
    <location>
        <begin position="11"/>
        <end position="344"/>
    </location>
</feature>
<feature type="transmembrane region" description="Helical" evidence="2">
    <location>
        <begin position="142"/>
        <end position="161"/>
    </location>
</feature>
<feature type="transmembrane region" description="Helical" evidence="2">
    <location>
        <begin position="78"/>
        <end position="98"/>
    </location>
</feature>
<dbReference type="EMBL" id="CP018867">
    <property type="protein sequence ID" value="AUI71096.1"/>
    <property type="molecule type" value="Genomic_DNA"/>
</dbReference>
<feature type="transmembrane region" description="Helical" evidence="2">
    <location>
        <begin position="262"/>
        <end position="285"/>
    </location>
</feature>
<keyword evidence="1" id="KW-0175">Coiled coil</keyword>
<keyword evidence="5" id="KW-1185">Reference proteome</keyword>
<dbReference type="GO" id="GO:0009103">
    <property type="term" value="P:lipopolysaccharide biosynthetic process"/>
    <property type="evidence" value="ECO:0007669"/>
    <property type="project" value="TreeGrafter"/>
</dbReference>
<dbReference type="PANTHER" id="PTHR23028">
    <property type="entry name" value="ACETYLTRANSFERASE"/>
    <property type="match status" value="1"/>
</dbReference>
<dbReference type="GO" id="GO:0016020">
    <property type="term" value="C:membrane"/>
    <property type="evidence" value="ECO:0007669"/>
    <property type="project" value="TreeGrafter"/>
</dbReference>
<feature type="transmembrane region" description="Helical" evidence="2">
    <location>
        <begin position="373"/>
        <end position="394"/>
    </location>
</feature>
<dbReference type="STRING" id="1423720.FC67_GL001731"/>
<dbReference type="OrthoDB" id="9796461at2"/>
<feature type="coiled-coil region" evidence="1">
    <location>
        <begin position="406"/>
        <end position="444"/>
    </location>
</feature>
<dbReference type="CDD" id="cd01840">
    <property type="entry name" value="SGNH_hydrolase_yrhL_like"/>
    <property type="match status" value="1"/>
</dbReference>
<evidence type="ECO:0000256" key="1">
    <source>
        <dbReference type="SAM" id="Coils"/>
    </source>
</evidence>
<keyword evidence="2" id="KW-1133">Transmembrane helix</keyword>
<reference evidence="4 5" key="1">
    <citation type="submission" date="2016-12" db="EMBL/GenBank/DDBJ databases">
        <title>The whole genome sequencing and assembly of Lactobacillus alimentarius DSM 20249T strain.</title>
        <authorList>
            <person name="Lee Y.-J."/>
            <person name="Yi H."/>
            <person name="Bahn Y.-S."/>
            <person name="Kim J.F."/>
            <person name="Lee D.-W."/>
        </authorList>
    </citation>
    <scope>NUCLEOTIDE SEQUENCE [LARGE SCALE GENOMIC DNA]</scope>
    <source>
        <strain evidence="4 5">DSM 20249</strain>
    </source>
</reference>
<organism evidence="4 5">
    <name type="scientific">Companilactobacillus alimentarius DSM 20249</name>
    <dbReference type="NCBI Taxonomy" id="1423720"/>
    <lineage>
        <taxon>Bacteria</taxon>
        <taxon>Bacillati</taxon>
        <taxon>Bacillota</taxon>
        <taxon>Bacilli</taxon>
        <taxon>Lactobacillales</taxon>
        <taxon>Lactobacillaceae</taxon>
        <taxon>Companilactobacillus</taxon>
    </lineage>
</organism>
<keyword evidence="2" id="KW-0472">Membrane</keyword>
<keyword evidence="2" id="KW-0812">Transmembrane</keyword>
<gene>
    <name evidence="4" type="ORF">LA20249_02275</name>
</gene>
<dbReference type="PANTHER" id="PTHR23028:SF53">
    <property type="entry name" value="ACYL_TRANSF_3 DOMAIN-CONTAINING PROTEIN"/>
    <property type="match status" value="1"/>
</dbReference>
<dbReference type="KEGG" id="lali:LA20249_02275"/>
<evidence type="ECO:0000256" key="2">
    <source>
        <dbReference type="SAM" id="Phobius"/>
    </source>
</evidence>
<dbReference type="Proteomes" id="UP000234653">
    <property type="component" value="Chromosome"/>
</dbReference>
<feature type="transmembrane region" description="Helical" evidence="2">
    <location>
        <begin position="297"/>
        <end position="319"/>
    </location>
</feature>
<dbReference type="InterPro" id="IPR002656">
    <property type="entry name" value="Acyl_transf_3_dom"/>
</dbReference>
<dbReference type="GO" id="GO:0016747">
    <property type="term" value="F:acyltransferase activity, transferring groups other than amino-acyl groups"/>
    <property type="evidence" value="ECO:0007669"/>
    <property type="project" value="InterPro"/>
</dbReference>
<feature type="transmembrane region" description="Helical" evidence="2">
    <location>
        <begin position="35"/>
        <end position="57"/>
    </location>
</feature>
<evidence type="ECO:0000313" key="4">
    <source>
        <dbReference type="EMBL" id="AUI71096.1"/>
    </source>
</evidence>
<feature type="transmembrane region" description="Helical" evidence="2">
    <location>
        <begin position="331"/>
        <end position="352"/>
    </location>
</feature>
<dbReference type="AlphaFoldDB" id="A0A2K9HH40"/>
<feature type="transmembrane region" description="Helical" evidence="2">
    <location>
        <begin position="206"/>
        <end position="224"/>
    </location>
</feature>
<protein>
    <submittedName>
        <fullName evidence="4">Acetyltransferase</fullName>
    </submittedName>
</protein>
<dbReference type="RefSeq" id="WP_057739409.1">
    <property type="nucleotide sequence ID" value="NZ_AZDQ01000043.1"/>
</dbReference>
<dbReference type="SUPFAM" id="SSF52266">
    <property type="entry name" value="SGNH hydrolase"/>
    <property type="match status" value="1"/>
</dbReference>
<accession>A0A2K9HH40</accession>